<evidence type="ECO:0000313" key="8">
    <source>
        <dbReference type="EMBL" id="KAK1382564.1"/>
    </source>
</evidence>
<dbReference type="Pfam" id="PF04844">
    <property type="entry name" value="Ovate"/>
    <property type="match status" value="1"/>
</dbReference>
<keyword evidence="5 6" id="KW-0539">Nucleus</keyword>
<dbReference type="InterPro" id="IPR038933">
    <property type="entry name" value="Ovate"/>
</dbReference>
<keyword evidence="3 6" id="KW-0805">Transcription regulation</keyword>
<reference evidence="8" key="1">
    <citation type="submission" date="2023-02" db="EMBL/GenBank/DDBJ databases">
        <title>Genome of toxic invasive species Heracleum sosnowskyi carries increased number of genes despite the absence of recent whole-genome duplications.</title>
        <authorList>
            <person name="Schelkunov M."/>
            <person name="Shtratnikova V."/>
            <person name="Makarenko M."/>
            <person name="Klepikova A."/>
            <person name="Omelchenko D."/>
            <person name="Novikova G."/>
            <person name="Obukhova E."/>
            <person name="Bogdanov V."/>
            <person name="Penin A."/>
            <person name="Logacheva M."/>
        </authorList>
    </citation>
    <scope>NUCLEOTIDE SEQUENCE</scope>
    <source>
        <strain evidence="8">Hsosn_3</strain>
        <tissue evidence="8">Leaf</tissue>
    </source>
</reference>
<evidence type="ECO:0000256" key="3">
    <source>
        <dbReference type="ARBA" id="ARBA00023015"/>
    </source>
</evidence>
<dbReference type="NCBIfam" id="TIGR01568">
    <property type="entry name" value="A_thal_3678"/>
    <property type="match status" value="1"/>
</dbReference>
<dbReference type="EMBL" id="JAUIZM010000005">
    <property type="protein sequence ID" value="KAK1382564.1"/>
    <property type="molecule type" value="Genomic_DNA"/>
</dbReference>
<evidence type="ECO:0000256" key="2">
    <source>
        <dbReference type="ARBA" id="ARBA00022491"/>
    </source>
</evidence>
<dbReference type="PROSITE" id="PS51754">
    <property type="entry name" value="OVATE"/>
    <property type="match status" value="1"/>
</dbReference>
<organism evidence="8 9">
    <name type="scientific">Heracleum sosnowskyi</name>
    <dbReference type="NCBI Taxonomy" id="360622"/>
    <lineage>
        <taxon>Eukaryota</taxon>
        <taxon>Viridiplantae</taxon>
        <taxon>Streptophyta</taxon>
        <taxon>Embryophyta</taxon>
        <taxon>Tracheophyta</taxon>
        <taxon>Spermatophyta</taxon>
        <taxon>Magnoliopsida</taxon>
        <taxon>eudicotyledons</taxon>
        <taxon>Gunneridae</taxon>
        <taxon>Pentapetalae</taxon>
        <taxon>asterids</taxon>
        <taxon>campanulids</taxon>
        <taxon>Apiales</taxon>
        <taxon>Apiaceae</taxon>
        <taxon>Apioideae</taxon>
        <taxon>apioid superclade</taxon>
        <taxon>Tordylieae</taxon>
        <taxon>Tordyliinae</taxon>
        <taxon>Heracleum</taxon>
    </lineage>
</organism>
<accession>A0AAD8MRU4</accession>
<dbReference type="PANTHER" id="PTHR33057">
    <property type="entry name" value="TRANSCRIPTION REPRESSOR OFP7-RELATED"/>
    <property type="match status" value="1"/>
</dbReference>
<feature type="domain" description="OVATE" evidence="7">
    <location>
        <begin position="69"/>
        <end position="131"/>
    </location>
</feature>
<evidence type="ECO:0000256" key="6">
    <source>
        <dbReference type="RuleBase" id="RU367028"/>
    </source>
</evidence>
<dbReference type="Proteomes" id="UP001237642">
    <property type="component" value="Unassembled WGS sequence"/>
</dbReference>
<gene>
    <name evidence="8" type="ORF">POM88_020299</name>
</gene>
<evidence type="ECO:0000256" key="5">
    <source>
        <dbReference type="ARBA" id="ARBA00023242"/>
    </source>
</evidence>
<name>A0AAD8MRU4_9APIA</name>
<comment type="caution">
    <text evidence="8">The sequence shown here is derived from an EMBL/GenBank/DDBJ whole genome shotgun (WGS) entry which is preliminary data.</text>
</comment>
<evidence type="ECO:0000259" key="7">
    <source>
        <dbReference type="PROSITE" id="PS51754"/>
    </source>
</evidence>
<sequence length="204" mass="23176">MKLIPFLSKATEPTLSSSSLWPWPCCGNLKTIFSRRNDNKIRLSKTNNNSTSINKNDCAPSNDTKVVLMEMDSRDPFEDFKKSMEEIAEASSFNMKDDWNSLHQLLSWYLKYNCKSNHGYIIGAFIDLLVSLEFSSSSNSIIFRILTLFKHSQNIQDNMSRCEKDPCSLIYNPVVASSSDDVKTVKSAARLQLLVLETEAFHIS</sequence>
<comment type="function">
    <text evidence="6">Transcriptional repressor that regulates multiple aspects of plant growth and development.</text>
</comment>
<dbReference type="AlphaFoldDB" id="A0AAD8MRU4"/>
<evidence type="ECO:0000256" key="4">
    <source>
        <dbReference type="ARBA" id="ARBA00023163"/>
    </source>
</evidence>
<dbReference type="GO" id="GO:0045892">
    <property type="term" value="P:negative regulation of DNA-templated transcription"/>
    <property type="evidence" value="ECO:0007669"/>
    <property type="project" value="UniProtKB-UniRule"/>
</dbReference>
<protein>
    <recommendedName>
        <fullName evidence="6">Transcription repressor</fullName>
    </recommendedName>
    <alternativeName>
        <fullName evidence="6">Ovate family protein</fullName>
    </alternativeName>
</protein>
<evidence type="ECO:0000256" key="1">
    <source>
        <dbReference type="ARBA" id="ARBA00004123"/>
    </source>
</evidence>
<proteinExistence type="predicted"/>
<keyword evidence="4 6" id="KW-0804">Transcription</keyword>
<comment type="subcellular location">
    <subcellularLocation>
        <location evidence="1 6">Nucleus</location>
    </subcellularLocation>
</comment>
<keyword evidence="9" id="KW-1185">Reference proteome</keyword>
<evidence type="ECO:0000313" key="9">
    <source>
        <dbReference type="Proteomes" id="UP001237642"/>
    </source>
</evidence>
<reference evidence="8" key="2">
    <citation type="submission" date="2023-05" db="EMBL/GenBank/DDBJ databases">
        <authorList>
            <person name="Schelkunov M.I."/>
        </authorList>
    </citation>
    <scope>NUCLEOTIDE SEQUENCE</scope>
    <source>
        <strain evidence="8">Hsosn_3</strain>
        <tissue evidence="8">Leaf</tissue>
    </source>
</reference>
<dbReference type="PANTHER" id="PTHR33057:SF98">
    <property type="entry name" value="TRANSCRIPTION REPRESSOR OFP18"/>
    <property type="match status" value="1"/>
</dbReference>
<dbReference type="GO" id="GO:0005634">
    <property type="term" value="C:nucleus"/>
    <property type="evidence" value="ECO:0007669"/>
    <property type="project" value="UniProtKB-SubCell"/>
</dbReference>
<keyword evidence="2 6" id="KW-0678">Repressor</keyword>
<dbReference type="InterPro" id="IPR006458">
    <property type="entry name" value="Ovate_C"/>
</dbReference>